<dbReference type="RefSeq" id="WP_079653893.1">
    <property type="nucleotide sequence ID" value="NZ_LT670846.1"/>
</dbReference>
<feature type="domain" description="Methionyl/Leucyl tRNA synthetase" evidence="12">
    <location>
        <begin position="38"/>
        <end position="179"/>
    </location>
</feature>
<evidence type="ECO:0000256" key="3">
    <source>
        <dbReference type="ARBA" id="ARBA00022598"/>
    </source>
</evidence>
<dbReference type="PANTHER" id="PTHR43740">
    <property type="entry name" value="LEUCYL-TRNA SYNTHETASE"/>
    <property type="match status" value="1"/>
</dbReference>
<dbReference type="SUPFAM" id="SSF52374">
    <property type="entry name" value="Nucleotidylyl transferase"/>
    <property type="match status" value="1"/>
</dbReference>
<dbReference type="GO" id="GO:0002161">
    <property type="term" value="F:aminoacyl-tRNA deacylase activity"/>
    <property type="evidence" value="ECO:0007669"/>
    <property type="project" value="InterPro"/>
</dbReference>
<dbReference type="GO" id="GO:0005829">
    <property type="term" value="C:cytosol"/>
    <property type="evidence" value="ECO:0007669"/>
    <property type="project" value="TreeGrafter"/>
</dbReference>
<protein>
    <recommendedName>
        <fullName evidence="2 9">Leucine--tRNA ligase</fullName>
        <ecNumber evidence="2 9">6.1.1.4</ecNumber>
    </recommendedName>
</protein>
<dbReference type="Gene3D" id="3.40.50.620">
    <property type="entry name" value="HUPs"/>
    <property type="match status" value="2"/>
</dbReference>
<sequence length="606" mass="70954">MEAYNPKSIEEKWQKIWEDLGVFKAEENRGEKRYVLEMFPYPSGRIHMGHVRNYTVGDAIARFLRFRGYNVLHPMGWDAFGLPAENAAIKHGVHPAKWTYENIDYMRKQLKSLGFSYDWSREIATCDPEYYRWNQWIFLKMYERGLVYRKLAEVNWCPTDETVLANEQVIEGRCWRCSTPVVRKEIPSWYIKITDYAERLLEDLKLLEGKWPERVIAQQRNWIGRSEGAIIKFFVEDIPIEVFTTRPDTVFGVTFLVLAPEHPLTLELARRGGKEAEARALLEKIKSQSTRERGLVEEKEGVFLGVYAVNPANGQKVPVWTANYVLYEYGTGAIMAVPAHDQRDYEFAKKYNLPIRYVIVPREGNPPADRAYEDEGILINSDPFDGKESSEAKRLITKWLEEKGFGYFKVTYRLRDWNISRQRYWGTPIPIVYCDRCGILPVPEEELPVMLPMNVNITGHGNPLEKVEEFVNTKCPKCGGPARRETDTMDTFFDSSWYFLRFCDPHNHQMPFSKEKVDYWMNVDFYIGGIEHAVLHLLYARFFQKFLYDLGLVKDLEPFNILITQGMVLKRWVSVGKLLEYLDLSEEDDLDVLRKKLMEVFYDKGV</sequence>
<dbReference type="Pfam" id="PF00133">
    <property type="entry name" value="tRNA-synt_1"/>
    <property type="match status" value="1"/>
</dbReference>
<dbReference type="EC" id="6.1.1.4" evidence="2 9"/>
<dbReference type="PROSITE" id="PS00178">
    <property type="entry name" value="AA_TRNA_LIGASE_I"/>
    <property type="match status" value="1"/>
</dbReference>
<gene>
    <name evidence="14" type="ORF">SAMN05444391_0751</name>
</gene>
<comment type="similarity">
    <text evidence="1 10">Belongs to the class-I aminoacyl-tRNA synthetase family.</text>
</comment>
<evidence type="ECO:0000256" key="5">
    <source>
        <dbReference type="ARBA" id="ARBA00022840"/>
    </source>
</evidence>
<keyword evidence="7 10" id="KW-0030">Aminoacyl-tRNA synthetase</keyword>
<dbReference type="GO" id="GO:0005524">
    <property type="term" value="F:ATP binding"/>
    <property type="evidence" value="ECO:0007669"/>
    <property type="project" value="UniProtKB-KW"/>
</dbReference>
<dbReference type="NCBIfam" id="TIGR00396">
    <property type="entry name" value="leuS_bact"/>
    <property type="match status" value="1"/>
</dbReference>
<evidence type="ECO:0000256" key="2">
    <source>
        <dbReference type="ARBA" id="ARBA00013164"/>
    </source>
</evidence>
<evidence type="ECO:0000256" key="8">
    <source>
        <dbReference type="ARBA" id="ARBA00047469"/>
    </source>
</evidence>
<evidence type="ECO:0000256" key="9">
    <source>
        <dbReference type="NCBIfam" id="TIGR00396"/>
    </source>
</evidence>
<organism evidence="14 15">
    <name type="scientific">Thermocrinis minervae</name>
    <dbReference type="NCBI Taxonomy" id="381751"/>
    <lineage>
        <taxon>Bacteria</taxon>
        <taxon>Pseudomonadati</taxon>
        <taxon>Aquificota</taxon>
        <taxon>Aquificia</taxon>
        <taxon>Aquificales</taxon>
        <taxon>Aquificaceae</taxon>
        <taxon>Thermocrinis</taxon>
    </lineage>
</organism>
<dbReference type="SUPFAM" id="SSF50677">
    <property type="entry name" value="ValRS/IleRS/LeuRS editing domain"/>
    <property type="match status" value="1"/>
</dbReference>
<dbReference type="InterPro" id="IPR025709">
    <property type="entry name" value="Leu_tRNA-synth_edit"/>
</dbReference>
<keyword evidence="6 10" id="KW-0648">Protein biosynthesis</keyword>
<keyword evidence="3 10" id="KW-0436">Ligase</keyword>
<dbReference type="InterPro" id="IPR014729">
    <property type="entry name" value="Rossmann-like_a/b/a_fold"/>
</dbReference>
<dbReference type="PRINTS" id="PR00985">
    <property type="entry name" value="TRNASYNTHLEU"/>
</dbReference>
<dbReference type="CDD" id="cd00812">
    <property type="entry name" value="LeuRS_core"/>
    <property type="match status" value="1"/>
</dbReference>
<evidence type="ECO:0000256" key="7">
    <source>
        <dbReference type="ARBA" id="ARBA00023146"/>
    </source>
</evidence>
<keyword evidence="4 10" id="KW-0547">Nucleotide-binding</keyword>
<evidence type="ECO:0000259" key="12">
    <source>
        <dbReference type="Pfam" id="PF09334"/>
    </source>
</evidence>
<dbReference type="AlphaFoldDB" id="A0A1M6RS85"/>
<dbReference type="FunFam" id="3.40.50.620:FF:000003">
    <property type="entry name" value="Leucine--tRNA ligase"/>
    <property type="match status" value="1"/>
</dbReference>
<dbReference type="InterPro" id="IPR009008">
    <property type="entry name" value="Val/Leu/Ile-tRNA-synth_edit"/>
</dbReference>
<dbReference type="InterPro" id="IPR002302">
    <property type="entry name" value="Leu-tRNA-ligase"/>
</dbReference>
<dbReference type="Proteomes" id="UP000189810">
    <property type="component" value="Chromosome I"/>
</dbReference>
<evidence type="ECO:0000259" key="13">
    <source>
        <dbReference type="Pfam" id="PF13603"/>
    </source>
</evidence>
<reference evidence="14 15" key="1">
    <citation type="submission" date="2016-11" db="EMBL/GenBank/DDBJ databases">
        <authorList>
            <person name="Jaros S."/>
            <person name="Januszkiewicz K."/>
            <person name="Wedrychowicz H."/>
        </authorList>
    </citation>
    <scope>NUCLEOTIDE SEQUENCE [LARGE SCALE GENOMIC DNA]</scope>
    <source>
        <strain evidence="14 15">DSM 19557</strain>
    </source>
</reference>
<dbReference type="EMBL" id="LT670846">
    <property type="protein sequence ID" value="SHK35345.1"/>
    <property type="molecule type" value="Genomic_DNA"/>
</dbReference>
<evidence type="ECO:0000313" key="15">
    <source>
        <dbReference type="Proteomes" id="UP000189810"/>
    </source>
</evidence>
<dbReference type="GO" id="GO:0006429">
    <property type="term" value="P:leucyl-tRNA aminoacylation"/>
    <property type="evidence" value="ECO:0007669"/>
    <property type="project" value="UniProtKB-UniRule"/>
</dbReference>
<evidence type="ECO:0000313" key="14">
    <source>
        <dbReference type="EMBL" id="SHK35345.1"/>
    </source>
</evidence>
<dbReference type="Pfam" id="PF09334">
    <property type="entry name" value="tRNA-synt_1g"/>
    <property type="match status" value="1"/>
</dbReference>
<comment type="catalytic activity">
    <reaction evidence="8">
        <text>tRNA(Leu) + L-leucine + ATP = L-leucyl-tRNA(Leu) + AMP + diphosphate</text>
        <dbReference type="Rhea" id="RHEA:11688"/>
        <dbReference type="Rhea" id="RHEA-COMP:9613"/>
        <dbReference type="Rhea" id="RHEA-COMP:9622"/>
        <dbReference type="ChEBI" id="CHEBI:30616"/>
        <dbReference type="ChEBI" id="CHEBI:33019"/>
        <dbReference type="ChEBI" id="CHEBI:57427"/>
        <dbReference type="ChEBI" id="CHEBI:78442"/>
        <dbReference type="ChEBI" id="CHEBI:78494"/>
        <dbReference type="ChEBI" id="CHEBI:456215"/>
        <dbReference type="EC" id="6.1.1.4"/>
    </reaction>
</comment>
<feature type="domain" description="Aminoacyl-tRNA synthetase class Ia" evidence="11">
    <location>
        <begin position="407"/>
        <end position="569"/>
    </location>
</feature>
<dbReference type="Pfam" id="PF13603">
    <property type="entry name" value="tRNA-synt_1_2"/>
    <property type="match status" value="1"/>
</dbReference>
<dbReference type="OrthoDB" id="9810365at2"/>
<evidence type="ECO:0000256" key="1">
    <source>
        <dbReference type="ARBA" id="ARBA00005594"/>
    </source>
</evidence>
<feature type="domain" description="Leucyl-tRNA synthetase editing" evidence="13">
    <location>
        <begin position="220"/>
        <end position="401"/>
    </location>
</feature>
<keyword evidence="15" id="KW-1185">Reference proteome</keyword>
<evidence type="ECO:0000256" key="10">
    <source>
        <dbReference type="RuleBase" id="RU363035"/>
    </source>
</evidence>
<evidence type="ECO:0000256" key="4">
    <source>
        <dbReference type="ARBA" id="ARBA00022741"/>
    </source>
</evidence>
<dbReference type="GO" id="GO:0004823">
    <property type="term" value="F:leucine-tRNA ligase activity"/>
    <property type="evidence" value="ECO:0007669"/>
    <property type="project" value="UniProtKB-UniRule"/>
</dbReference>
<dbReference type="InterPro" id="IPR001412">
    <property type="entry name" value="aa-tRNA-synth_I_CS"/>
</dbReference>
<evidence type="ECO:0000256" key="6">
    <source>
        <dbReference type="ARBA" id="ARBA00022917"/>
    </source>
</evidence>
<dbReference type="InterPro" id="IPR015413">
    <property type="entry name" value="Methionyl/Leucyl_tRNA_Synth"/>
</dbReference>
<dbReference type="FunFam" id="3.40.50.620:FF:000100">
    <property type="entry name" value="probable leucine--tRNA ligase, mitochondrial"/>
    <property type="match status" value="1"/>
</dbReference>
<proteinExistence type="inferred from homology"/>
<accession>A0A1M6RS85</accession>
<dbReference type="STRING" id="381751.SAMN05444391_0751"/>
<keyword evidence="5 10" id="KW-0067">ATP-binding</keyword>
<evidence type="ECO:0000259" key="11">
    <source>
        <dbReference type="Pfam" id="PF00133"/>
    </source>
</evidence>
<name>A0A1M6RS85_9AQUI</name>
<dbReference type="InterPro" id="IPR002300">
    <property type="entry name" value="aa-tRNA-synth_Ia"/>
</dbReference>
<dbReference type="PANTHER" id="PTHR43740:SF2">
    <property type="entry name" value="LEUCINE--TRNA LIGASE, MITOCHONDRIAL"/>
    <property type="match status" value="1"/>
</dbReference>